<proteinExistence type="predicted"/>
<sequence length="256" mass="30399">MKHIKKKYLFQKNLVLPNNLPHIDLDKDLIDQKILKENFRKSHIFVQTTDNDLYLAFIHNNSGTYVPIALPDFTLVYFDFAYRLNKQREDIKKDLLKKLATVDAITEDRSKELYEFFGISTSCIINLFTSIESFINHLLPSDKNYVAKRNNRTEIYDRDQIQLHISFMDKLKLVLPQFFGKNFYSKSTKANSHLQNLKELRDNLIHTKSDDTFDKHIEIFRTLLNFKFTETFEAITQLFNFYQPGYLEPCPCNQDF</sequence>
<dbReference type="RefSeq" id="WP_182332406.1">
    <property type="nucleotide sequence ID" value="NZ_CP058555.1"/>
</dbReference>
<evidence type="ECO:0008006" key="3">
    <source>
        <dbReference type="Google" id="ProtNLM"/>
    </source>
</evidence>
<evidence type="ECO:0000313" key="1">
    <source>
        <dbReference type="EMBL" id="QMV67929.1"/>
    </source>
</evidence>
<dbReference type="Proteomes" id="UP000515450">
    <property type="component" value="Chromosome"/>
</dbReference>
<dbReference type="AlphaFoldDB" id="A0A7G5E1Q4"/>
<dbReference type="EMBL" id="CP058555">
    <property type="protein sequence ID" value="QMV67929.1"/>
    <property type="molecule type" value="Genomic_DNA"/>
</dbReference>
<organism evidence="1 2">
    <name type="scientific">Sphingobacterium paramultivorum</name>
    <dbReference type="NCBI Taxonomy" id="2886510"/>
    <lineage>
        <taxon>Bacteria</taxon>
        <taxon>Pseudomonadati</taxon>
        <taxon>Bacteroidota</taxon>
        <taxon>Sphingobacteriia</taxon>
        <taxon>Sphingobacteriales</taxon>
        <taxon>Sphingobacteriaceae</taxon>
        <taxon>Sphingobacterium</taxon>
    </lineage>
</organism>
<accession>A0A7G5E1Q4</accession>
<keyword evidence="2" id="KW-1185">Reference proteome</keyword>
<reference evidence="1 2" key="1">
    <citation type="journal article" date="2020" name="G3 (Bethesda)">
        <title>CeMbio - The Caenorhabditis elegans Microbiome Resource.</title>
        <authorList>
            <person name="Dirksen P."/>
            <person name="Assie A."/>
            <person name="Zimmermann J."/>
            <person name="Zhang F."/>
            <person name="Tietje A.M."/>
            <person name="Marsh S.A."/>
            <person name="Felix M.A."/>
            <person name="Shapira M."/>
            <person name="Kaleta C."/>
            <person name="Schulenburg H."/>
            <person name="Samuel B."/>
        </authorList>
    </citation>
    <scope>NUCLEOTIDE SEQUENCE [LARGE SCALE GENOMIC DNA]</scope>
    <source>
        <strain evidence="1 2">BIGb0170</strain>
    </source>
</reference>
<evidence type="ECO:0000313" key="2">
    <source>
        <dbReference type="Proteomes" id="UP000515450"/>
    </source>
</evidence>
<gene>
    <name evidence="1" type="ORF">HS960_09790</name>
</gene>
<protein>
    <recommendedName>
        <fullName evidence="3">RiboL-PSP-HEPN domain-containing protein</fullName>
    </recommendedName>
</protein>
<name>A0A7G5E1Q4_9SPHI</name>